<comment type="caution">
    <text evidence="6">The sequence shown here is derived from an EMBL/GenBank/DDBJ whole genome shotgun (WGS) entry which is preliminary data.</text>
</comment>
<keyword evidence="7" id="KW-1185">Reference proteome</keyword>
<dbReference type="OrthoDB" id="396512at2"/>
<dbReference type="SUPFAM" id="SSF53448">
    <property type="entry name" value="Nucleotide-diphospho-sugar transferases"/>
    <property type="match status" value="1"/>
</dbReference>
<dbReference type="EMBL" id="QUBQ01000001">
    <property type="protein sequence ID" value="REK75808.1"/>
    <property type="molecule type" value="Genomic_DNA"/>
</dbReference>
<evidence type="ECO:0000256" key="3">
    <source>
        <dbReference type="ARBA" id="ARBA00022679"/>
    </source>
</evidence>
<feature type="domain" description="Glycosyltransferase 2-like" evidence="5">
    <location>
        <begin position="38"/>
        <end position="170"/>
    </location>
</feature>
<dbReference type="PANTHER" id="PTHR22916:SF51">
    <property type="entry name" value="GLYCOSYLTRANSFERASE EPSH-RELATED"/>
    <property type="match status" value="1"/>
</dbReference>
<evidence type="ECO:0000256" key="1">
    <source>
        <dbReference type="ARBA" id="ARBA00006739"/>
    </source>
</evidence>
<dbReference type="CDD" id="cd00761">
    <property type="entry name" value="Glyco_tranf_GTA_type"/>
    <property type="match status" value="1"/>
</dbReference>
<evidence type="ECO:0000313" key="6">
    <source>
        <dbReference type="EMBL" id="REK75808.1"/>
    </source>
</evidence>
<gene>
    <name evidence="6" type="ORF">DX130_01650</name>
</gene>
<dbReference type="Pfam" id="PF00535">
    <property type="entry name" value="Glycos_transf_2"/>
    <property type="match status" value="1"/>
</dbReference>
<protein>
    <submittedName>
        <fullName evidence="6">Glycosyltransferase</fullName>
    </submittedName>
</protein>
<name>A0A371PHX4_9BACL</name>
<feature type="region of interest" description="Disordered" evidence="4">
    <location>
        <begin position="1"/>
        <end position="27"/>
    </location>
</feature>
<dbReference type="GO" id="GO:0016757">
    <property type="term" value="F:glycosyltransferase activity"/>
    <property type="evidence" value="ECO:0007669"/>
    <property type="project" value="UniProtKB-KW"/>
</dbReference>
<accession>A0A371PHX4</accession>
<comment type="similarity">
    <text evidence="1">Belongs to the glycosyltransferase 2 family.</text>
</comment>
<organism evidence="6 7">
    <name type="scientific">Paenibacillus paeoniae</name>
    <dbReference type="NCBI Taxonomy" id="2292705"/>
    <lineage>
        <taxon>Bacteria</taxon>
        <taxon>Bacillati</taxon>
        <taxon>Bacillota</taxon>
        <taxon>Bacilli</taxon>
        <taxon>Bacillales</taxon>
        <taxon>Paenibacillaceae</taxon>
        <taxon>Paenibacillus</taxon>
    </lineage>
</organism>
<dbReference type="InterPro" id="IPR029044">
    <property type="entry name" value="Nucleotide-diphossugar_trans"/>
</dbReference>
<dbReference type="Gene3D" id="3.90.550.10">
    <property type="entry name" value="Spore Coat Polysaccharide Biosynthesis Protein SpsA, Chain A"/>
    <property type="match status" value="1"/>
</dbReference>
<proteinExistence type="inferred from homology"/>
<evidence type="ECO:0000313" key="7">
    <source>
        <dbReference type="Proteomes" id="UP000261905"/>
    </source>
</evidence>
<sequence>MPASLPSCMAGSKAFRQGGRRRRMNTSSLSVARRPKVSVIIPVYNTEAYLSSCIDSLLAQSLADCEFIFINDGSCDGSADILERYRGQDQRISVIHQVNSGVSVARNAGLAAARGEFVGFVDGDDWAAPELFATLYAAAADCDVVFSGYIGSAGDRQRIHHDPFMTGVRMDQAYLREWVLPVFVESDSCNSVCNKLYRKEMIDVNGLSFSQSLALGEDGLFNMRFLCYARGGICLNYAGYYYREREGSATRQAEAVDYFARTLEVYQSPLPDDVTALLEEEKLEPLKLNKFVRSAISIIHVYYSASTPISFGQKYRYVHALLGQWLLREALERYKQLNEEKIGRYERFLIRLMQLRSPLGLYCITAYSNARNKG</sequence>
<reference evidence="6 7" key="1">
    <citation type="submission" date="2018-08" db="EMBL/GenBank/DDBJ databases">
        <title>Paenibacillus sp. M4BSY-1, whole genome shotgun sequence.</title>
        <authorList>
            <person name="Tuo L."/>
        </authorList>
    </citation>
    <scope>NUCLEOTIDE SEQUENCE [LARGE SCALE GENOMIC DNA]</scope>
    <source>
        <strain evidence="6 7">M4BSY-1</strain>
    </source>
</reference>
<dbReference type="Proteomes" id="UP000261905">
    <property type="component" value="Unassembled WGS sequence"/>
</dbReference>
<dbReference type="AlphaFoldDB" id="A0A371PHX4"/>
<evidence type="ECO:0000256" key="2">
    <source>
        <dbReference type="ARBA" id="ARBA00022676"/>
    </source>
</evidence>
<evidence type="ECO:0000259" key="5">
    <source>
        <dbReference type="Pfam" id="PF00535"/>
    </source>
</evidence>
<keyword evidence="3 6" id="KW-0808">Transferase</keyword>
<dbReference type="InterPro" id="IPR001173">
    <property type="entry name" value="Glyco_trans_2-like"/>
</dbReference>
<evidence type="ECO:0000256" key="4">
    <source>
        <dbReference type="SAM" id="MobiDB-lite"/>
    </source>
</evidence>
<dbReference type="PANTHER" id="PTHR22916">
    <property type="entry name" value="GLYCOSYLTRANSFERASE"/>
    <property type="match status" value="1"/>
</dbReference>
<keyword evidence="2" id="KW-0328">Glycosyltransferase</keyword>